<organism evidence="1 2">
    <name type="scientific">Alcaligenes xylosoxydans xylosoxydans</name>
    <name type="common">Achromobacter xylosoxidans</name>
    <dbReference type="NCBI Taxonomy" id="85698"/>
    <lineage>
        <taxon>Bacteria</taxon>
        <taxon>Pseudomonadati</taxon>
        <taxon>Pseudomonadota</taxon>
        <taxon>Betaproteobacteria</taxon>
        <taxon>Burkholderiales</taxon>
        <taxon>Alcaligenaceae</taxon>
        <taxon>Achromobacter</taxon>
    </lineage>
</organism>
<gene>
    <name evidence="1" type="ORF">AL504_09720</name>
</gene>
<proteinExistence type="predicted"/>
<dbReference type="AlphaFoldDB" id="A0A0X8NXR6"/>
<dbReference type="EMBL" id="CP014060">
    <property type="protein sequence ID" value="AMG36282.1"/>
    <property type="molecule type" value="Genomic_DNA"/>
</dbReference>
<evidence type="ECO:0000313" key="2">
    <source>
        <dbReference type="Proteomes" id="UP000060602"/>
    </source>
</evidence>
<accession>A0A0X8NXR6</accession>
<dbReference type="Proteomes" id="UP000060602">
    <property type="component" value="Chromosome"/>
</dbReference>
<sequence length="143" mass="15642">MTHARKPRRHKRFHPSIPRLPMTSALRDRIATHMHGAFAALRLSPNAEAFDSLANIMNMVGLTVQNDPAFLQQYLLIAGAARTMNQIGAKVEAGLALRDHEIASLTVAVSAIDDILPRIDVARLRINEHIAIALIRAGQTQGA</sequence>
<name>A0A0X8NXR6_ALCXX</name>
<dbReference type="RefSeq" id="WP_061071955.1">
    <property type="nucleotide sequence ID" value="NZ_CP014060.2"/>
</dbReference>
<protein>
    <submittedName>
        <fullName evidence="1">Uncharacterized protein</fullName>
    </submittedName>
</protein>
<evidence type="ECO:0000313" key="1">
    <source>
        <dbReference type="EMBL" id="AMG36282.1"/>
    </source>
</evidence>
<reference evidence="2" key="1">
    <citation type="submission" date="2015-12" db="EMBL/GenBank/DDBJ databases">
        <title>FDA dAtabase for Regulatory Grade micrObial Sequences (FDA-ARGOS): Supporting development and validation of Infectious Disease Dx tests.</title>
        <authorList>
            <person name="Case J."/>
            <person name="Tallon L."/>
            <person name="Sadzewicz L."/>
            <person name="Sengamalay N."/>
            <person name="Ott S."/>
            <person name="Godinez A."/>
            <person name="Nagaraj S."/>
            <person name="Nadendla S."/>
            <person name="Sichtig H."/>
        </authorList>
    </citation>
    <scope>NUCLEOTIDE SEQUENCE [LARGE SCALE GENOMIC DNA]</scope>
    <source>
        <strain evidence="2">FDAARGOS_147</strain>
    </source>
</reference>